<proteinExistence type="predicted"/>
<dbReference type="AlphaFoldDB" id="A0A2I0JI73"/>
<accession>A0A2I0JI73</accession>
<gene>
    <name evidence="1" type="ORF">CRG98_023677</name>
</gene>
<evidence type="ECO:0000313" key="2">
    <source>
        <dbReference type="Proteomes" id="UP000233551"/>
    </source>
</evidence>
<comment type="caution">
    <text evidence="1">The sequence shown here is derived from an EMBL/GenBank/DDBJ whole genome shotgun (WGS) entry which is preliminary data.</text>
</comment>
<reference evidence="1 2" key="1">
    <citation type="submission" date="2017-11" db="EMBL/GenBank/DDBJ databases">
        <title>De-novo sequencing of pomegranate (Punica granatum L.) genome.</title>
        <authorList>
            <person name="Akparov Z."/>
            <person name="Amiraslanov A."/>
            <person name="Hajiyeva S."/>
            <person name="Abbasov M."/>
            <person name="Kaur K."/>
            <person name="Hamwieh A."/>
            <person name="Solovyev V."/>
            <person name="Salamov A."/>
            <person name="Braich B."/>
            <person name="Kosarev P."/>
            <person name="Mahmoud A."/>
            <person name="Hajiyev E."/>
            <person name="Babayeva S."/>
            <person name="Izzatullayeva V."/>
            <person name="Mammadov A."/>
            <person name="Mammadov A."/>
            <person name="Sharifova S."/>
            <person name="Ojaghi J."/>
            <person name="Eynullazada K."/>
            <person name="Bayramov B."/>
            <person name="Abdulazimova A."/>
            <person name="Shahmuradov I."/>
        </authorList>
    </citation>
    <scope>NUCLEOTIDE SEQUENCE [LARGE SCALE GENOMIC DNA]</scope>
    <source>
        <strain evidence="2">cv. AG2017</strain>
        <tissue evidence="1">Leaf</tissue>
    </source>
</reference>
<evidence type="ECO:0000313" key="1">
    <source>
        <dbReference type="EMBL" id="PKI55945.1"/>
    </source>
</evidence>
<sequence length="67" mass="7328">MPPAANAIEALRKSSFHQDPNPQLANSGGLSLKLSPWTVLTASNRLLLELEDENSGANNKDREEWSP</sequence>
<keyword evidence="2" id="KW-1185">Reference proteome</keyword>
<organism evidence="1 2">
    <name type="scientific">Punica granatum</name>
    <name type="common">Pomegranate</name>
    <dbReference type="NCBI Taxonomy" id="22663"/>
    <lineage>
        <taxon>Eukaryota</taxon>
        <taxon>Viridiplantae</taxon>
        <taxon>Streptophyta</taxon>
        <taxon>Embryophyta</taxon>
        <taxon>Tracheophyta</taxon>
        <taxon>Spermatophyta</taxon>
        <taxon>Magnoliopsida</taxon>
        <taxon>eudicotyledons</taxon>
        <taxon>Gunneridae</taxon>
        <taxon>Pentapetalae</taxon>
        <taxon>rosids</taxon>
        <taxon>malvids</taxon>
        <taxon>Myrtales</taxon>
        <taxon>Lythraceae</taxon>
        <taxon>Punica</taxon>
    </lineage>
</organism>
<protein>
    <submittedName>
        <fullName evidence="1">Uncharacterized protein</fullName>
    </submittedName>
</protein>
<dbReference type="Proteomes" id="UP000233551">
    <property type="component" value="Unassembled WGS sequence"/>
</dbReference>
<dbReference type="EMBL" id="PGOL01001654">
    <property type="protein sequence ID" value="PKI55945.1"/>
    <property type="molecule type" value="Genomic_DNA"/>
</dbReference>
<name>A0A2I0JI73_PUNGR</name>